<dbReference type="AlphaFoldDB" id="A0A565A5T4"/>
<evidence type="ECO:0000256" key="2">
    <source>
        <dbReference type="SAM" id="Phobius"/>
    </source>
</evidence>
<reference evidence="3" key="1">
    <citation type="submission" date="2016-07" db="EMBL/GenBank/DDBJ databases">
        <authorList>
            <consortium name="Pathogen Informatics"/>
        </authorList>
    </citation>
    <scope>NUCLEOTIDE SEQUENCE</scope>
</reference>
<evidence type="ECO:0000313" key="3">
    <source>
        <dbReference type="EMBL" id="VUZ99494.1"/>
    </source>
</evidence>
<feature type="region of interest" description="Disordered" evidence="1">
    <location>
        <begin position="393"/>
        <end position="422"/>
    </location>
</feature>
<dbReference type="Proteomes" id="UP000220605">
    <property type="component" value="Unassembled WGS sequence"/>
</dbReference>
<evidence type="ECO:0000256" key="1">
    <source>
        <dbReference type="SAM" id="MobiDB-lite"/>
    </source>
</evidence>
<feature type="region of interest" description="Disordered" evidence="1">
    <location>
        <begin position="499"/>
        <end position="526"/>
    </location>
</feature>
<feature type="compositionally biased region" description="Polar residues" evidence="1">
    <location>
        <begin position="326"/>
        <end position="341"/>
    </location>
</feature>
<dbReference type="InterPro" id="IPR008780">
    <property type="entry name" value="Plasmodium_Vir"/>
</dbReference>
<sequence length="526" mass="61406">MATQNKKNWDYVLKGSASFELYDEFNKEVPDEKKINSNDCNEFKSTSNGYKKEAYELCKKIIRNLNNLHDIVVPETRRYNCLHYKYWINNELINIFKNDSETKYDIDMIKKFLNMQDTFNNEKKYYSCKYDINKINLEYLQEMSDRKDLNDYFNNYNTIKKNIKCGSGKVDTFEEYVNHIKGLYDKYKKNCWDHFDYWLSDCRSYFRRGEEYDPNILLSNLKCDSENRTGEQANRGGTGSVKYVPKKRMTFHYLKCKDNAEKKPIMCALVPVTMEYKDDKVEEDDIAVRKGIPKPPDPWSTFGGILHKKSEITAQTSDKGDRNDSPVDSNVPHSDQSNSEFLTEADGVSPYLVLTDDEIKWRILDYETLDCRNYPSNDTYGLCKRLKELHAEGKFKSQPKPSSDSRASRGNFTGGGDSLIAGSDEMEEDYANSSNTWDDMYTLLRSSKFRTGTVTFLMLGTAFLGYAYYKFTPVGSWFRNRKGRKNEIAHEYYDQISKEPFQPSPKSVNTNSRRKRVQIAYHQSGD</sequence>
<dbReference type="VEuPathDB" id="PlasmoDB:PVPAM_060043400"/>
<proteinExistence type="predicted"/>
<protein>
    <submittedName>
        <fullName evidence="3">VIR protein</fullName>
    </submittedName>
</protein>
<keyword evidence="2" id="KW-0812">Transmembrane</keyword>
<feature type="transmembrane region" description="Helical" evidence="2">
    <location>
        <begin position="449"/>
        <end position="469"/>
    </location>
</feature>
<dbReference type="OrthoDB" id="385588at2759"/>
<dbReference type="VEuPathDB" id="PlasmoDB:PVX_106725"/>
<name>A0A565A5T4_PLAVI</name>
<dbReference type="EMBL" id="FLZR02000004">
    <property type="protein sequence ID" value="VUZ99494.1"/>
    <property type="molecule type" value="Genomic_DNA"/>
</dbReference>
<keyword evidence="2" id="KW-1133">Transmembrane helix</keyword>
<dbReference type="VEuPathDB" id="PlasmoDB:PVW1_110005100"/>
<accession>A0A565A5T4</accession>
<organism evidence="3">
    <name type="scientific">Plasmodium vivax</name>
    <name type="common">malaria parasite P. vivax</name>
    <dbReference type="NCBI Taxonomy" id="5855"/>
    <lineage>
        <taxon>Eukaryota</taxon>
        <taxon>Sar</taxon>
        <taxon>Alveolata</taxon>
        <taxon>Apicomplexa</taxon>
        <taxon>Aconoidasida</taxon>
        <taxon>Haemosporida</taxon>
        <taxon>Plasmodiidae</taxon>
        <taxon>Plasmodium</taxon>
        <taxon>Plasmodium (Plasmodium)</taxon>
    </lineage>
</organism>
<keyword evidence="2" id="KW-0472">Membrane</keyword>
<feature type="region of interest" description="Disordered" evidence="1">
    <location>
        <begin position="314"/>
        <end position="342"/>
    </location>
</feature>
<dbReference type="Pfam" id="PF05795">
    <property type="entry name" value="Plasmodium_Vir"/>
    <property type="match status" value="2"/>
</dbReference>
<gene>
    <name evidence="3" type="ORF">PVP01_0002090</name>
</gene>
<dbReference type="VEuPathDB" id="PlasmoDB:PVP01_0002090"/>
<feature type="compositionally biased region" description="Polar residues" evidence="1">
    <location>
        <begin position="399"/>
        <end position="411"/>
    </location>
</feature>